<dbReference type="EMBL" id="BPLR01020687">
    <property type="protein sequence ID" value="GIX81541.1"/>
    <property type="molecule type" value="Genomic_DNA"/>
</dbReference>
<evidence type="ECO:0000313" key="1">
    <source>
        <dbReference type="EMBL" id="GIX81541.1"/>
    </source>
</evidence>
<dbReference type="Proteomes" id="UP001054945">
    <property type="component" value="Unassembled WGS sequence"/>
</dbReference>
<protein>
    <submittedName>
        <fullName evidence="1">Uncharacterized protein</fullName>
    </submittedName>
</protein>
<gene>
    <name evidence="1" type="ORF">CEXT_227091</name>
</gene>
<reference evidence="1 2" key="1">
    <citation type="submission" date="2021-06" db="EMBL/GenBank/DDBJ databases">
        <title>Caerostris extrusa draft genome.</title>
        <authorList>
            <person name="Kono N."/>
            <person name="Arakawa K."/>
        </authorList>
    </citation>
    <scope>NUCLEOTIDE SEQUENCE [LARGE SCALE GENOMIC DNA]</scope>
</reference>
<evidence type="ECO:0000313" key="2">
    <source>
        <dbReference type="Proteomes" id="UP001054945"/>
    </source>
</evidence>
<sequence length="97" mass="11041">MLLQKLSNNVLIQECNESHSQLKKSHPELNCNVNGHFIFITAFLYPDSAATIELFQLTEPFHPTLQENAIRRTFRPSVQRLCPGNRNIFAPSKFGGN</sequence>
<organism evidence="1 2">
    <name type="scientific">Caerostris extrusa</name>
    <name type="common">Bark spider</name>
    <name type="synonym">Caerostris bankana</name>
    <dbReference type="NCBI Taxonomy" id="172846"/>
    <lineage>
        <taxon>Eukaryota</taxon>
        <taxon>Metazoa</taxon>
        <taxon>Ecdysozoa</taxon>
        <taxon>Arthropoda</taxon>
        <taxon>Chelicerata</taxon>
        <taxon>Arachnida</taxon>
        <taxon>Araneae</taxon>
        <taxon>Araneomorphae</taxon>
        <taxon>Entelegynae</taxon>
        <taxon>Araneoidea</taxon>
        <taxon>Araneidae</taxon>
        <taxon>Caerostris</taxon>
    </lineage>
</organism>
<proteinExistence type="predicted"/>
<name>A0AAV4NAC8_CAEEX</name>
<keyword evidence="2" id="KW-1185">Reference proteome</keyword>
<dbReference type="AlphaFoldDB" id="A0AAV4NAC8"/>
<comment type="caution">
    <text evidence="1">The sequence shown here is derived from an EMBL/GenBank/DDBJ whole genome shotgun (WGS) entry which is preliminary data.</text>
</comment>
<accession>A0AAV4NAC8</accession>